<dbReference type="SUPFAM" id="SSF47413">
    <property type="entry name" value="lambda repressor-like DNA-binding domains"/>
    <property type="match status" value="1"/>
</dbReference>
<dbReference type="InterPro" id="IPR001387">
    <property type="entry name" value="Cro/C1-type_HTH"/>
</dbReference>
<evidence type="ECO:0000313" key="2">
    <source>
        <dbReference type="EMBL" id="MFF4775580.1"/>
    </source>
</evidence>
<name>A0ABW6V8C5_MICFU</name>
<sequence>MGAHDSVWCSPQARSLIAARDIGGAIKFARQLRGWRQADLGRHVGYSASTISRLETSKRASTDMAILHHVMSVLDVPVEVLGELLGLTAARVATTTAQPIEDDPMRRRTFLAGIIPLGLLASLEDALVLLPSPARSAHSGEVAARLARARHQFDMGAVSRLVADLPDLLAVAHEATDREGTPASTARLAACYDLAAEALNKVGATRASRVTADRAMLYARQSGSPIAQAAAARSLGIVLRHDGRHRVADQLASDALSAMEMTGLRTQAQSATYAQILCTSAYTAAQAGDRDRALEMIREAQRATVTLPDYPVPGQPFTVTPAHVTLYQVGVHWSLGDAGAALHAGRDLRAAQFSTPERRGRLHTDLARAWWQWRKPEQTASALLAAHGHAPSEVRDRSAIRQIAVELAERHPRVAGVPELAAAIGYRRASPR</sequence>
<dbReference type="InterPro" id="IPR010982">
    <property type="entry name" value="Lambda_DNA-bd_dom_sf"/>
</dbReference>
<dbReference type="Pfam" id="PF13560">
    <property type="entry name" value="HTH_31"/>
    <property type="match status" value="1"/>
</dbReference>
<evidence type="ECO:0000259" key="1">
    <source>
        <dbReference type="PROSITE" id="PS50943"/>
    </source>
</evidence>
<reference evidence="2 3" key="1">
    <citation type="submission" date="2024-10" db="EMBL/GenBank/DDBJ databases">
        <title>The Natural Products Discovery Center: Release of the First 8490 Sequenced Strains for Exploring Actinobacteria Biosynthetic Diversity.</title>
        <authorList>
            <person name="Kalkreuter E."/>
            <person name="Kautsar S.A."/>
            <person name="Yang D."/>
            <person name="Bader C.D."/>
            <person name="Teijaro C.N."/>
            <person name="Fluegel L."/>
            <person name="Davis C.M."/>
            <person name="Simpson J.R."/>
            <person name="Lauterbach L."/>
            <person name="Steele A.D."/>
            <person name="Gui C."/>
            <person name="Meng S."/>
            <person name="Li G."/>
            <person name="Viehrig K."/>
            <person name="Ye F."/>
            <person name="Su P."/>
            <person name="Kiefer A.F."/>
            <person name="Nichols A."/>
            <person name="Cepeda A.J."/>
            <person name="Yan W."/>
            <person name="Fan B."/>
            <person name="Jiang Y."/>
            <person name="Adhikari A."/>
            <person name="Zheng C.-J."/>
            <person name="Schuster L."/>
            <person name="Cowan T.M."/>
            <person name="Smanski M.J."/>
            <person name="Chevrette M.G."/>
            <person name="De Carvalho L.P.S."/>
            <person name="Shen B."/>
        </authorList>
    </citation>
    <scope>NUCLEOTIDE SEQUENCE [LARGE SCALE GENOMIC DNA]</scope>
    <source>
        <strain evidence="2 3">NPDC001281</strain>
    </source>
</reference>
<dbReference type="RefSeq" id="WP_387343799.1">
    <property type="nucleotide sequence ID" value="NZ_JBIAXI010000013.1"/>
</dbReference>
<accession>A0ABW6V8C5</accession>
<dbReference type="Gene3D" id="1.10.260.40">
    <property type="entry name" value="lambda repressor-like DNA-binding domains"/>
    <property type="match status" value="1"/>
</dbReference>
<comment type="caution">
    <text evidence="2">The sequence shown here is derived from an EMBL/GenBank/DDBJ whole genome shotgun (WGS) entry which is preliminary data.</text>
</comment>
<feature type="domain" description="HTH cro/C1-type" evidence="1">
    <location>
        <begin position="26"/>
        <end position="81"/>
    </location>
</feature>
<gene>
    <name evidence="2" type="ORF">ACFY05_22260</name>
</gene>
<dbReference type="Proteomes" id="UP001602119">
    <property type="component" value="Unassembled WGS sequence"/>
</dbReference>
<dbReference type="CDD" id="cd00093">
    <property type="entry name" value="HTH_XRE"/>
    <property type="match status" value="1"/>
</dbReference>
<keyword evidence="3" id="KW-1185">Reference proteome</keyword>
<proteinExistence type="predicted"/>
<dbReference type="SMART" id="SM00530">
    <property type="entry name" value="HTH_XRE"/>
    <property type="match status" value="1"/>
</dbReference>
<dbReference type="EMBL" id="JBIAXI010000013">
    <property type="protein sequence ID" value="MFF4775580.1"/>
    <property type="molecule type" value="Genomic_DNA"/>
</dbReference>
<organism evidence="2 3">
    <name type="scientific">Microtetraspora fusca</name>
    <dbReference type="NCBI Taxonomy" id="1997"/>
    <lineage>
        <taxon>Bacteria</taxon>
        <taxon>Bacillati</taxon>
        <taxon>Actinomycetota</taxon>
        <taxon>Actinomycetes</taxon>
        <taxon>Streptosporangiales</taxon>
        <taxon>Streptosporangiaceae</taxon>
        <taxon>Microtetraspora</taxon>
    </lineage>
</organism>
<protein>
    <submittedName>
        <fullName evidence="2">Helix-turn-helix domain-containing protein</fullName>
    </submittedName>
</protein>
<dbReference type="PROSITE" id="PS50943">
    <property type="entry name" value="HTH_CROC1"/>
    <property type="match status" value="1"/>
</dbReference>
<evidence type="ECO:0000313" key="3">
    <source>
        <dbReference type="Proteomes" id="UP001602119"/>
    </source>
</evidence>